<evidence type="ECO:0000313" key="5">
    <source>
        <dbReference type="Proteomes" id="UP000798808"/>
    </source>
</evidence>
<dbReference type="RefSeq" id="WP_155171904.1">
    <property type="nucleotide sequence ID" value="NZ_BAAAFL010000053.1"/>
</dbReference>
<feature type="coiled-coil region" evidence="1">
    <location>
        <begin position="70"/>
        <end position="111"/>
    </location>
</feature>
<dbReference type="Gene3D" id="1.20.58.60">
    <property type="match status" value="1"/>
</dbReference>
<name>A0ABW9RNM6_9BACT</name>
<comment type="caution">
    <text evidence="4">The sequence shown here is derived from an EMBL/GenBank/DDBJ whole genome shotgun (WGS) entry which is preliminary data.</text>
</comment>
<feature type="chain" id="PRO_5045892431" description="tRNA (Guanine-N1)-methyltransferase" evidence="3">
    <location>
        <begin position="20"/>
        <end position="201"/>
    </location>
</feature>
<evidence type="ECO:0008006" key="6">
    <source>
        <dbReference type="Google" id="ProtNLM"/>
    </source>
</evidence>
<evidence type="ECO:0000256" key="3">
    <source>
        <dbReference type="SAM" id="SignalP"/>
    </source>
</evidence>
<dbReference type="EMBL" id="SMLW01000529">
    <property type="protein sequence ID" value="MTI25618.1"/>
    <property type="molecule type" value="Genomic_DNA"/>
</dbReference>
<gene>
    <name evidence="4" type="ORF">E1163_11750</name>
</gene>
<keyword evidence="5" id="KW-1185">Reference proteome</keyword>
<reference evidence="4 5" key="1">
    <citation type="submission" date="2019-02" db="EMBL/GenBank/DDBJ databases">
        <authorList>
            <person name="Goldberg S.R."/>
            <person name="Haltli B.A."/>
            <person name="Correa H."/>
            <person name="Russell K.G."/>
        </authorList>
    </citation>
    <scope>NUCLEOTIDE SEQUENCE [LARGE SCALE GENOMIC DNA]</scope>
    <source>
        <strain evidence="4 5">JCM 16186</strain>
    </source>
</reference>
<protein>
    <recommendedName>
        <fullName evidence="6">tRNA (Guanine-N1)-methyltransferase</fullName>
    </recommendedName>
</protein>
<keyword evidence="3" id="KW-0732">Signal</keyword>
<keyword evidence="2" id="KW-1133">Transmembrane helix</keyword>
<evidence type="ECO:0000313" key="4">
    <source>
        <dbReference type="EMBL" id="MTI25618.1"/>
    </source>
</evidence>
<feature type="coiled-coil region" evidence="1">
    <location>
        <begin position="156"/>
        <end position="201"/>
    </location>
</feature>
<feature type="transmembrane region" description="Helical" evidence="2">
    <location>
        <begin position="127"/>
        <end position="149"/>
    </location>
</feature>
<keyword evidence="1" id="KW-0175">Coiled coil</keyword>
<feature type="signal peptide" evidence="3">
    <location>
        <begin position="1"/>
        <end position="19"/>
    </location>
</feature>
<organism evidence="4 5">
    <name type="scientific">Fulvivirga kasyanovii</name>
    <dbReference type="NCBI Taxonomy" id="396812"/>
    <lineage>
        <taxon>Bacteria</taxon>
        <taxon>Pseudomonadati</taxon>
        <taxon>Bacteroidota</taxon>
        <taxon>Cytophagia</taxon>
        <taxon>Cytophagales</taxon>
        <taxon>Fulvivirgaceae</taxon>
        <taxon>Fulvivirga</taxon>
    </lineage>
</organism>
<dbReference type="Proteomes" id="UP000798808">
    <property type="component" value="Unassembled WGS sequence"/>
</dbReference>
<evidence type="ECO:0000256" key="1">
    <source>
        <dbReference type="SAM" id="Coils"/>
    </source>
</evidence>
<accession>A0ABW9RNM6</accession>
<evidence type="ECO:0000256" key="2">
    <source>
        <dbReference type="SAM" id="Phobius"/>
    </source>
</evidence>
<sequence>MKKPIIFLLICLAGAGASAQDTEGQAQVQEPQNLNEQFKQLKDNSETFKSYKVIKETELNAFWKTVQDSVSNKEQRLSDAQNLIDVQEKELAELRSVIKEKDEQLAEKEHAGTHITVMGIDFLKDSYILINVVIISLLLIAMAILLYKFKDNNRIARKKTNDYERLDNEFENYKRNALEKQMKLRRDLQTAKNRLDEIRST</sequence>
<proteinExistence type="predicted"/>
<keyword evidence="2" id="KW-0812">Transmembrane</keyword>
<keyword evidence="2" id="KW-0472">Membrane</keyword>